<accession>A0A6L9MHC4</accession>
<keyword evidence="3" id="KW-1185">Reference proteome</keyword>
<gene>
    <name evidence="2" type="ORF">GTW51_11005</name>
</gene>
<dbReference type="RefSeq" id="WP_163043964.1">
    <property type="nucleotide sequence ID" value="NZ_JAAAMJ010000006.1"/>
</dbReference>
<evidence type="ECO:0000313" key="3">
    <source>
        <dbReference type="Proteomes" id="UP000476332"/>
    </source>
</evidence>
<evidence type="ECO:0000313" key="2">
    <source>
        <dbReference type="EMBL" id="NDV87229.1"/>
    </source>
</evidence>
<dbReference type="Proteomes" id="UP000476332">
    <property type="component" value="Unassembled WGS sequence"/>
</dbReference>
<protein>
    <recommendedName>
        <fullName evidence="4">DUF3617 family protein</fullName>
    </recommendedName>
</protein>
<organism evidence="2 3">
    <name type="scientific">Aurantimonas aggregata</name>
    <dbReference type="NCBI Taxonomy" id="2047720"/>
    <lineage>
        <taxon>Bacteria</taxon>
        <taxon>Pseudomonadati</taxon>
        <taxon>Pseudomonadota</taxon>
        <taxon>Alphaproteobacteria</taxon>
        <taxon>Hyphomicrobiales</taxon>
        <taxon>Aurantimonadaceae</taxon>
        <taxon>Aurantimonas</taxon>
    </lineage>
</organism>
<keyword evidence="1" id="KW-0732">Signal</keyword>
<feature type="signal peptide" evidence="1">
    <location>
        <begin position="1"/>
        <end position="23"/>
    </location>
</feature>
<name>A0A6L9MHC4_9HYPH</name>
<evidence type="ECO:0000256" key="1">
    <source>
        <dbReference type="SAM" id="SignalP"/>
    </source>
</evidence>
<dbReference type="AlphaFoldDB" id="A0A6L9MHC4"/>
<feature type="chain" id="PRO_5026827234" description="DUF3617 family protein" evidence="1">
    <location>
        <begin position="24"/>
        <end position="208"/>
    </location>
</feature>
<evidence type="ECO:0008006" key="4">
    <source>
        <dbReference type="Google" id="ProtNLM"/>
    </source>
</evidence>
<comment type="caution">
    <text evidence="2">The sequence shown here is derived from an EMBL/GenBank/DDBJ whole genome shotgun (WGS) entry which is preliminary data.</text>
</comment>
<proteinExistence type="predicted"/>
<sequence length="208" mass="22733">MRFASTMLLSAFVTGLSALHALADGPLPFPDGRYVTDQSICGLDSAEMVDRYADTTGRFVRIIQGRTLEDGYELSCDISKVRRSGSDVTFLATCAAEGETKRINGHYVAIDEDAFAVSGSVFRRCASTPQETHADGLDADTDEIIELYADANDRCRGGSGDDPRTLGACGEREEYFTILTKRGWCYGREGEAGFQMEWHVCGPNSVRD</sequence>
<reference evidence="2 3" key="1">
    <citation type="submission" date="2020-01" db="EMBL/GenBank/DDBJ databases">
        <title>Genomes of bacteria type strains.</title>
        <authorList>
            <person name="Chen J."/>
            <person name="Zhu S."/>
            <person name="Chen J."/>
        </authorList>
    </citation>
    <scope>NUCLEOTIDE SEQUENCE [LARGE SCALE GENOMIC DNA]</scope>
    <source>
        <strain evidence="2 3">KCTC 52919</strain>
    </source>
</reference>
<dbReference type="EMBL" id="JAAAMJ010000006">
    <property type="protein sequence ID" value="NDV87229.1"/>
    <property type="molecule type" value="Genomic_DNA"/>
</dbReference>